<dbReference type="EMBL" id="JAANIU010000315">
    <property type="protein sequence ID" value="KAG1573213.1"/>
    <property type="molecule type" value="Genomic_DNA"/>
</dbReference>
<keyword evidence="3" id="KW-1185">Reference proteome</keyword>
<evidence type="ECO:0000256" key="1">
    <source>
        <dbReference type="SAM" id="MobiDB-lite"/>
    </source>
</evidence>
<accession>A0A9P6Z946</accession>
<evidence type="ECO:0000313" key="3">
    <source>
        <dbReference type="Proteomes" id="UP000740926"/>
    </source>
</evidence>
<comment type="caution">
    <text evidence="2">The sequence shown here is derived from an EMBL/GenBank/DDBJ whole genome shotgun (WGS) entry which is preliminary data.</text>
</comment>
<evidence type="ECO:0000313" key="2">
    <source>
        <dbReference type="EMBL" id="KAG1573213.1"/>
    </source>
</evidence>
<name>A0A9P6Z946_9FUNG</name>
<feature type="compositionally biased region" description="Low complexity" evidence="1">
    <location>
        <begin position="68"/>
        <end position="77"/>
    </location>
</feature>
<sequence>MKLSITFYRFLPYLEVLVMHHNSKQLEKLQADLAAAHAEIRKLRQENAFLWKQLSQKPTITDTPPSPSGCTTSPTVSSFLRSTPTLSKHPHRLTTPPLLFLRLLRQNAIIPNLALLLLPGNSLYLLNQQALNASMYSFETASLYNHCAPTSADDTLTLVEFWIPIIQIEIGLASFFILVMKLSSVHN</sequence>
<proteinExistence type="predicted"/>
<organism evidence="2 3">
    <name type="scientific">Rhizopus delemar</name>
    <dbReference type="NCBI Taxonomy" id="936053"/>
    <lineage>
        <taxon>Eukaryota</taxon>
        <taxon>Fungi</taxon>
        <taxon>Fungi incertae sedis</taxon>
        <taxon>Mucoromycota</taxon>
        <taxon>Mucoromycotina</taxon>
        <taxon>Mucoromycetes</taxon>
        <taxon>Mucorales</taxon>
        <taxon>Mucorineae</taxon>
        <taxon>Rhizopodaceae</taxon>
        <taxon>Rhizopus</taxon>
    </lineage>
</organism>
<feature type="region of interest" description="Disordered" evidence="1">
    <location>
        <begin position="57"/>
        <end position="77"/>
    </location>
</feature>
<dbReference type="Proteomes" id="UP000740926">
    <property type="component" value="Unassembled WGS sequence"/>
</dbReference>
<protein>
    <submittedName>
        <fullName evidence="2">Uncharacterized protein</fullName>
    </submittedName>
</protein>
<dbReference type="AlphaFoldDB" id="A0A9P6Z946"/>
<reference evidence="2 3" key="1">
    <citation type="journal article" date="2020" name="Microb. Genom.">
        <title>Genetic diversity of clinical and environmental Mucorales isolates obtained from an investigation of mucormycosis cases among solid organ transplant recipients.</title>
        <authorList>
            <person name="Nguyen M.H."/>
            <person name="Kaul D."/>
            <person name="Muto C."/>
            <person name="Cheng S.J."/>
            <person name="Richter R.A."/>
            <person name="Bruno V.M."/>
            <person name="Liu G."/>
            <person name="Beyhan S."/>
            <person name="Sundermann A.J."/>
            <person name="Mounaud S."/>
            <person name="Pasculle A.W."/>
            <person name="Nierman W.C."/>
            <person name="Driscoll E."/>
            <person name="Cumbie R."/>
            <person name="Clancy C.J."/>
            <person name="Dupont C.L."/>
        </authorList>
    </citation>
    <scope>NUCLEOTIDE SEQUENCE [LARGE SCALE GENOMIC DNA]</scope>
    <source>
        <strain evidence="2 3">GL24</strain>
    </source>
</reference>
<gene>
    <name evidence="2" type="ORF">G6F50_003058</name>
</gene>